<dbReference type="PRINTS" id="PR00455">
    <property type="entry name" value="HTHTETR"/>
</dbReference>
<dbReference type="Gene3D" id="1.10.10.60">
    <property type="entry name" value="Homeodomain-like"/>
    <property type="match status" value="1"/>
</dbReference>
<dbReference type="GO" id="GO:0003700">
    <property type="term" value="F:DNA-binding transcription factor activity"/>
    <property type="evidence" value="ECO:0007669"/>
    <property type="project" value="TreeGrafter"/>
</dbReference>
<feature type="non-terminal residue" evidence="6">
    <location>
        <position position="54"/>
    </location>
</feature>
<evidence type="ECO:0000313" key="6">
    <source>
        <dbReference type="EMBL" id="ECK1399940.1"/>
    </source>
</evidence>
<feature type="domain" description="HTH tetR-type" evidence="5">
    <location>
        <begin position="3"/>
        <end position="54"/>
    </location>
</feature>
<dbReference type="InterPro" id="IPR001647">
    <property type="entry name" value="HTH_TetR"/>
</dbReference>
<comment type="caution">
    <text evidence="6">The sequence shown here is derived from an EMBL/GenBank/DDBJ whole genome shotgun (WGS) entry which is preliminary data.</text>
</comment>
<dbReference type="InterPro" id="IPR023772">
    <property type="entry name" value="DNA-bd_HTH_TetR-type_CS"/>
</dbReference>
<accession>A0A5Y4N0H8</accession>
<dbReference type="PROSITE" id="PS50977">
    <property type="entry name" value="HTH_TETR_2"/>
    <property type="match status" value="1"/>
</dbReference>
<keyword evidence="3" id="KW-0804">Transcription</keyword>
<reference evidence="6" key="1">
    <citation type="submission" date="2019-07" db="EMBL/GenBank/DDBJ databases">
        <authorList>
            <consortium name="NARMS: The National Antimicrobial Resistance Monitoring System"/>
        </authorList>
    </citation>
    <scope>NUCLEOTIDE SEQUENCE</scope>
    <source>
        <strain evidence="6">CVM N18S0806</strain>
    </source>
</reference>
<name>A0A5Y4N0H8_SALTM</name>
<dbReference type="AlphaFoldDB" id="A0A5Y4N0H8"/>
<keyword evidence="2 4" id="KW-0238">DNA-binding</keyword>
<dbReference type="Pfam" id="PF00440">
    <property type="entry name" value="TetR_N"/>
    <property type="match status" value="1"/>
</dbReference>
<dbReference type="SUPFAM" id="SSF46689">
    <property type="entry name" value="Homeodomain-like"/>
    <property type="match status" value="1"/>
</dbReference>
<evidence type="ECO:0000256" key="3">
    <source>
        <dbReference type="ARBA" id="ARBA00023163"/>
    </source>
</evidence>
<dbReference type="PANTHER" id="PTHR30055:SF151">
    <property type="entry name" value="TRANSCRIPTIONAL REGULATORY PROTEIN"/>
    <property type="match status" value="1"/>
</dbReference>
<organism evidence="6">
    <name type="scientific">Salmonella typhimurium</name>
    <dbReference type="NCBI Taxonomy" id="90371"/>
    <lineage>
        <taxon>Bacteria</taxon>
        <taxon>Pseudomonadati</taxon>
        <taxon>Pseudomonadota</taxon>
        <taxon>Gammaproteobacteria</taxon>
        <taxon>Enterobacterales</taxon>
        <taxon>Enterobacteriaceae</taxon>
        <taxon>Salmonella</taxon>
    </lineage>
</organism>
<dbReference type="InterPro" id="IPR050109">
    <property type="entry name" value="HTH-type_TetR-like_transc_reg"/>
</dbReference>
<protein>
    <submittedName>
        <fullName evidence="6">TetR family transcriptional regulator</fullName>
    </submittedName>
</protein>
<sequence length="54" mass="6116">MTKLQPNTVIRAALDLLNEVGVDGLTTRKLAERLGVQQPALYWHFRNKRALLDA</sequence>
<dbReference type="PROSITE" id="PS01081">
    <property type="entry name" value="HTH_TETR_1"/>
    <property type="match status" value="1"/>
</dbReference>
<evidence type="ECO:0000256" key="2">
    <source>
        <dbReference type="ARBA" id="ARBA00023125"/>
    </source>
</evidence>
<dbReference type="PANTHER" id="PTHR30055">
    <property type="entry name" value="HTH-TYPE TRANSCRIPTIONAL REGULATOR RUTR"/>
    <property type="match status" value="1"/>
</dbReference>
<evidence type="ECO:0000256" key="4">
    <source>
        <dbReference type="PROSITE-ProRule" id="PRU00335"/>
    </source>
</evidence>
<dbReference type="EMBL" id="AAJASC010000071">
    <property type="protein sequence ID" value="ECK1399940.1"/>
    <property type="molecule type" value="Genomic_DNA"/>
</dbReference>
<feature type="DNA-binding region" description="H-T-H motif" evidence="4">
    <location>
        <begin position="26"/>
        <end position="45"/>
    </location>
</feature>
<dbReference type="InterPro" id="IPR009057">
    <property type="entry name" value="Homeodomain-like_sf"/>
</dbReference>
<evidence type="ECO:0000259" key="5">
    <source>
        <dbReference type="PROSITE" id="PS50977"/>
    </source>
</evidence>
<proteinExistence type="predicted"/>
<evidence type="ECO:0000256" key="1">
    <source>
        <dbReference type="ARBA" id="ARBA00023015"/>
    </source>
</evidence>
<gene>
    <name evidence="6" type="ORF">FQC24_24460</name>
</gene>
<dbReference type="GO" id="GO:0000976">
    <property type="term" value="F:transcription cis-regulatory region binding"/>
    <property type="evidence" value="ECO:0007669"/>
    <property type="project" value="TreeGrafter"/>
</dbReference>
<keyword evidence="1" id="KW-0805">Transcription regulation</keyword>